<dbReference type="Proteomes" id="UP000264062">
    <property type="component" value="Unassembled WGS sequence"/>
</dbReference>
<evidence type="ECO:0000313" key="2">
    <source>
        <dbReference type="Proteomes" id="UP000264062"/>
    </source>
</evidence>
<evidence type="ECO:0000313" key="1">
    <source>
        <dbReference type="EMBL" id="HAV92067.1"/>
    </source>
</evidence>
<protein>
    <submittedName>
        <fullName evidence="1">Uncharacterized protein</fullName>
    </submittedName>
</protein>
<organism evidence="1 2">
    <name type="scientific">candidate division WOR-3 bacterium</name>
    <dbReference type="NCBI Taxonomy" id="2052148"/>
    <lineage>
        <taxon>Bacteria</taxon>
        <taxon>Bacteria division WOR-3</taxon>
    </lineage>
</organism>
<dbReference type="EMBL" id="DMZY01000082">
    <property type="protein sequence ID" value="HAV92067.1"/>
    <property type="molecule type" value="Genomic_DNA"/>
</dbReference>
<sequence length="66" mass="7243">NFKANFNCYLEKIGMDIMGEDDEQEKSDRLTINALKADVSDSSGIMNMSDNENGSSVNIQLPVATI</sequence>
<gene>
    <name evidence="1" type="ORF">DCW38_02675</name>
</gene>
<comment type="caution">
    <text evidence="1">The sequence shown here is derived from an EMBL/GenBank/DDBJ whole genome shotgun (WGS) entry which is preliminary data.</text>
</comment>
<feature type="non-terminal residue" evidence="1">
    <location>
        <position position="1"/>
    </location>
</feature>
<dbReference type="AlphaFoldDB" id="A0A350H951"/>
<proteinExistence type="predicted"/>
<name>A0A350H951_UNCW3</name>
<reference evidence="1 2" key="1">
    <citation type="journal article" date="2018" name="Nat. Biotechnol.">
        <title>A standardized bacterial taxonomy based on genome phylogeny substantially revises the tree of life.</title>
        <authorList>
            <person name="Parks D.H."/>
            <person name="Chuvochina M."/>
            <person name="Waite D.W."/>
            <person name="Rinke C."/>
            <person name="Skarshewski A."/>
            <person name="Chaumeil P.A."/>
            <person name="Hugenholtz P."/>
        </authorList>
    </citation>
    <scope>NUCLEOTIDE SEQUENCE [LARGE SCALE GENOMIC DNA]</scope>
    <source>
        <strain evidence="1">UBA9956</strain>
    </source>
</reference>
<accession>A0A350H951</accession>